<reference evidence="3" key="2">
    <citation type="submission" date="2025-09" db="UniProtKB">
        <authorList>
            <consortium name="Ensembl"/>
        </authorList>
    </citation>
    <scope>IDENTIFICATION</scope>
</reference>
<dbReference type="Gene3D" id="1.10.506.10">
    <property type="entry name" value="GTPase Activation - p120gap, domain 1"/>
    <property type="match status" value="1"/>
</dbReference>
<dbReference type="Ensembl" id="ENSHCOT00000005433.1">
    <property type="protein sequence ID" value="ENSHCOP00000020739.1"/>
    <property type="gene ID" value="ENSHCOG00000007056.1"/>
</dbReference>
<dbReference type="GO" id="GO:0030334">
    <property type="term" value="P:regulation of cell migration"/>
    <property type="evidence" value="ECO:0007669"/>
    <property type="project" value="TreeGrafter"/>
</dbReference>
<dbReference type="AlphaFoldDB" id="A0A3Q2YPW4"/>
<accession>A0A3Q2YPW4</accession>
<proteinExistence type="predicted"/>
<evidence type="ECO:0000256" key="1">
    <source>
        <dbReference type="SAM" id="Coils"/>
    </source>
</evidence>
<protein>
    <submittedName>
        <fullName evidence="3">Uncharacterized protein</fullName>
    </submittedName>
</protein>
<evidence type="ECO:0000256" key="2">
    <source>
        <dbReference type="SAM" id="Phobius"/>
    </source>
</evidence>
<reference evidence="3" key="1">
    <citation type="submission" date="2025-08" db="UniProtKB">
        <authorList>
            <consortium name="Ensembl"/>
        </authorList>
    </citation>
    <scope>IDENTIFICATION</scope>
</reference>
<keyword evidence="2" id="KW-0812">Transmembrane</keyword>
<dbReference type="PANTHER" id="PTHR22625">
    <property type="entry name" value="PLEXIN"/>
    <property type="match status" value="1"/>
</dbReference>
<dbReference type="OMA" id="CKEGETF"/>
<dbReference type="GO" id="GO:0002116">
    <property type="term" value="C:semaphorin receptor complex"/>
    <property type="evidence" value="ECO:0007669"/>
    <property type="project" value="TreeGrafter"/>
</dbReference>
<dbReference type="Proteomes" id="UP000264820">
    <property type="component" value="Unplaced"/>
</dbReference>
<dbReference type="InterPro" id="IPR031148">
    <property type="entry name" value="Plexin"/>
</dbReference>
<evidence type="ECO:0000313" key="3">
    <source>
        <dbReference type="Ensembl" id="ENSHCOP00000020739.1"/>
    </source>
</evidence>
<sequence length="153" mass="16863">MNYTVLIGEKPCMLTVSDSQLLCESPNLTGRHKSPPSSVISRPIFCPQARVGGIEFSPGVVHITSDSPLSSTAIIGIAAAGALLLLAIVMVLIAYKRKSRESDLTLKRLQMQMDNLESRVALECKEGTRLIRWSLFRHPRTLIHGTSVFLHPR</sequence>
<dbReference type="STRING" id="109280.ENSHCOP00000020739"/>
<keyword evidence="2" id="KW-1133">Transmembrane helix</keyword>
<feature type="coiled-coil region" evidence="1">
    <location>
        <begin position="99"/>
        <end position="126"/>
    </location>
</feature>
<dbReference type="InterPro" id="IPR008936">
    <property type="entry name" value="Rho_GTPase_activation_prot"/>
</dbReference>
<name>A0A3Q2YPW4_HIPCM</name>
<dbReference type="PANTHER" id="PTHR22625:SF34">
    <property type="entry name" value="PLEXIN-A4"/>
    <property type="match status" value="1"/>
</dbReference>
<evidence type="ECO:0000313" key="4">
    <source>
        <dbReference type="Proteomes" id="UP000264820"/>
    </source>
</evidence>
<keyword evidence="4" id="KW-1185">Reference proteome</keyword>
<dbReference type="GO" id="GO:0005886">
    <property type="term" value="C:plasma membrane"/>
    <property type="evidence" value="ECO:0007669"/>
    <property type="project" value="TreeGrafter"/>
</dbReference>
<keyword evidence="2" id="KW-0472">Membrane</keyword>
<keyword evidence="1" id="KW-0175">Coiled coil</keyword>
<dbReference type="GO" id="GO:0017154">
    <property type="term" value="F:semaphorin receptor activity"/>
    <property type="evidence" value="ECO:0007669"/>
    <property type="project" value="InterPro"/>
</dbReference>
<feature type="transmembrane region" description="Helical" evidence="2">
    <location>
        <begin position="73"/>
        <end position="95"/>
    </location>
</feature>
<organism evidence="3 4">
    <name type="scientific">Hippocampus comes</name>
    <name type="common">Tiger tail seahorse</name>
    <dbReference type="NCBI Taxonomy" id="109280"/>
    <lineage>
        <taxon>Eukaryota</taxon>
        <taxon>Metazoa</taxon>
        <taxon>Chordata</taxon>
        <taxon>Craniata</taxon>
        <taxon>Vertebrata</taxon>
        <taxon>Euteleostomi</taxon>
        <taxon>Actinopterygii</taxon>
        <taxon>Neopterygii</taxon>
        <taxon>Teleostei</taxon>
        <taxon>Neoteleostei</taxon>
        <taxon>Acanthomorphata</taxon>
        <taxon>Syngnathiaria</taxon>
        <taxon>Syngnathiformes</taxon>
        <taxon>Syngnathoidei</taxon>
        <taxon>Syngnathidae</taxon>
        <taxon>Hippocampus</taxon>
    </lineage>
</organism>
<dbReference type="GeneTree" id="ENSGT01050000244850"/>